<dbReference type="AlphaFoldDB" id="A0AAW0YS18"/>
<evidence type="ECO:0000313" key="3">
    <source>
        <dbReference type="Proteomes" id="UP001445076"/>
    </source>
</evidence>
<evidence type="ECO:0000313" key="2">
    <source>
        <dbReference type="EMBL" id="KAK8754356.1"/>
    </source>
</evidence>
<feature type="compositionally biased region" description="Polar residues" evidence="1">
    <location>
        <begin position="1"/>
        <end position="17"/>
    </location>
</feature>
<gene>
    <name evidence="2" type="ORF">OTU49_015818</name>
</gene>
<protein>
    <submittedName>
        <fullName evidence="2">Uncharacterized protein</fullName>
    </submittedName>
</protein>
<reference evidence="2 3" key="1">
    <citation type="journal article" date="2024" name="BMC Genomics">
        <title>Genome assembly of redclaw crayfish (Cherax quadricarinatus) provides insights into its immune adaptation and hypoxia tolerance.</title>
        <authorList>
            <person name="Liu Z."/>
            <person name="Zheng J."/>
            <person name="Li H."/>
            <person name="Fang K."/>
            <person name="Wang S."/>
            <person name="He J."/>
            <person name="Zhou D."/>
            <person name="Weng S."/>
            <person name="Chi M."/>
            <person name="Gu Z."/>
            <person name="He J."/>
            <person name="Li F."/>
            <person name="Wang M."/>
        </authorList>
    </citation>
    <scope>NUCLEOTIDE SEQUENCE [LARGE SCALE GENOMIC DNA]</scope>
    <source>
        <strain evidence="2">ZL_2023a</strain>
    </source>
</reference>
<feature type="compositionally biased region" description="Low complexity" evidence="1">
    <location>
        <begin position="36"/>
        <end position="49"/>
    </location>
</feature>
<evidence type="ECO:0000256" key="1">
    <source>
        <dbReference type="SAM" id="MobiDB-lite"/>
    </source>
</evidence>
<feature type="compositionally biased region" description="Polar residues" evidence="1">
    <location>
        <begin position="50"/>
        <end position="72"/>
    </location>
</feature>
<dbReference type="EMBL" id="JARKIK010000001">
    <property type="protein sequence ID" value="KAK8754356.1"/>
    <property type="molecule type" value="Genomic_DNA"/>
</dbReference>
<feature type="compositionally biased region" description="Polar residues" evidence="1">
    <location>
        <begin position="25"/>
        <end position="35"/>
    </location>
</feature>
<feature type="region of interest" description="Disordered" evidence="1">
    <location>
        <begin position="1"/>
        <end position="118"/>
    </location>
</feature>
<feature type="non-terminal residue" evidence="2">
    <location>
        <position position="118"/>
    </location>
</feature>
<organism evidence="2 3">
    <name type="scientific">Cherax quadricarinatus</name>
    <name type="common">Australian red claw crayfish</name>
    <dbReference type="NCBI Taxonomy" id="27406"/>
    <lineage>
        <taxon>Eukaryota</taxon>
        <taxon>Metazoa</taxon>
        <taxon>Ecdysozoa</taxon>
        <taxon>Arthropoda</taxon>
        <taxon>Crustacea</taxon>
        <taxon>Multicrustacea</taxon>
        <taxon>Malacostraca</taxon>
        <taxon>Eumalacostraca</taxon>
        <taxon>Eucarida</taxon>
        <taxon>Decapoda</taxon>
        <taxon>Pleocyemata</taxon>
        <taxon>Astacidea</taxon>
        <taxon>Parastacoidea</taxon>
        <taxon>Parastacidae</taxon>
        <taxon>Cherax</taxon>
    </lineage>
</organism>
<keyword evidence="3" id="KW-1185">Reference proteome</keyword>
<name>A0AAW0YS18_CHEQU</name>
<accession>A0AAW0YS18</accession>
<comment type="caution">
    <text evidence="2">The sequence shown here is derived from an EMBL/GenBank/DDBJ whole genome shotgun (WGS) entry which is preliminary data.</text>
</comment>
<sequence length="118" mass="12345">MESENTAVSPTSSSCASLSDVHPPSSYSPCPTNGQHLTPTPTAQHHTPTSAQHHTLTPISTQHTLTPTSAQYHTPMPTVAHTGASSDNVEEQESGVRVCPRSISSTSKSDDAVTAGRK</sequence>
<proteinExistence type="predicted"/>
<dbReference type="Proteomes" id="UP001445076">
    <property type="component" value="Unassembled WGS sequence"/>
</dbReference>